<feature type="region of interest" description="Disordered" evidence="5">
    <location>
        <begin position="99"/>
        <end position="120"/>
    </location>
</feature>
<name>A0A267H856_9PLAT</name>
<reference evidence="7 8" key="1">
    <citation type="submission" date="2017-06" db="EMBL/GenBank/DDBJ databases">
        <title>A platform for efficient transgenesis in Macrostomum lignano, a flatworm model organism for stem cell research.</title>
        <authorList>
            <person name="Berezikov E."/>
        </authorList>
    </citation>
    <scope>NUCLEOTIDE SEQUENCE [LARGE SCALE GENOMIC DNA]</scope>
    <source>
        <strain evidence="7">DV1</strain>
        <tissue evidence="7">Whole organism</tissue>
    </source>
</reference>
<feature type="non-terminal residue" evidence="7">
    <location>
        <position position="1"/>
    </location>
</feature>
<dbReference type="Gene3D" id="3.30.40.10">
    <property type="entry name" value="Zinc/RING finger domain, C3HC4 (zinc finger)"/>
    <property type="match status" value="1"/>
</dbReference>
<gene>
    <name evidence="7" type="ORF">BOX15_Mlig015952g1</name>
</gene>
<protein>
    <recommendedName>
        <fullName evidence="6">RING-type domain-containing protein</fullName>
    </recommendedName>
</protein>
<evidence type="ECO:0000259" key="6">
    <source>
        <dbReference type="PROSITE" id="PS50089"/>
    </source>
</evidence>
<dbReference type="PANTHER" id="PTHR45969">
    <property type="entry name" value="RING ZINC FINGER PROTEIN-RELATED"/>
    <property type="match status" value="1"/>
</dbReference>
<evidence type="ECO:0000256" key="1">
    <source>
        <dbReference type="ARBA" id="ARBA00022723"/>
    </source>
</evidence>
<feature type="compositionally biased region" description="Acidic residues" evidence="5">
    <location>
        <begin position="314"/>
        <end position="338"/>
    </location>
</feature>
<keyword evidence="3" id="KW-0862">Zinc</keyword>
<sequence>NLISIYPAEFQRDPLEVLLTLLESSMAAVAIGEALTCIGCEAGIAAGAAHLRCSACLLAAHPHCTGSLFQPAAATSATFSSSSGRPLCQLCRPKKRPVPADITAPSTSSSSSSSSASWLSLGPTASKLPRLGADNAQQRPGSPPTLPADTCAICLAGGIAADSSGVVSAESCQLHRCHLACLATWLDSAPSGRAGRCPGLGCGASLAKLRIRRPGNEEIVESARLQVSCPICLEQLSGPVATPDTCPGHQFCPPCLRAWTGQSRLCPYDRRPFGSIHLRLGVASDIVTNDEPLPELPAAVADPTAADAATDTGISDDEVNNDFGNDEDDDDDEDDSDSGSDGGQIDQAFGFADLFEFEEGEFEAQEAQVDLQPQALPFVQIDTNTFETDSDVEAGVDSNSEDAENSHVDNFNGNAHGDDVDANANSHYHDADSHLDVANTDSHGDDAYVDADFHDLDADAQLNDANADSHGDDSFADADYHSDDIYADADSRDVNDYSQLDDVNADNADSHADANFHFDYVDADADSDDADAGTAYADADSNDAGPADADSDDAGPDDAGPADADSDDAGPANADSDDADSGPAYADADVGPAYAYADAGPADADSDDAGPADADSDDADADSDDANADSDDADAESDDVDVGHVDSDSDDADSSSEDADTDTESDDTESEDADSDDSDSDSLDGSQFDNSIFDLSEEQSDYSESDEEYDSSSDDNY</sequence>
<evidence type="ECO:0000256" key="2">
    <source>
        <dbReference type="ARBA" id="ARBA00022771"/>
    </source>
</evidence>
<proteinExistence type="predicted"/>
<evidence type="ECO:0000256" key="4">
    <source>
        <dbReference type="PROSITE-ProRule" id="PRU00175"/>
    </source>
</evidence>
<dbReference type="PROSITE" id="PS50089">
    <property type="entry name" value="ZF_RING_2"/>
    <property type="match status" value="1"/>
</dbReference>
<evidence type="ECO:0000313" key="8">
    <source>
        <dbReference type="Proteomes" id="UP000215902"/>
    </source>
</evidence>
<evidence type="ECO:0000256" key="3">
    <source>
        <dbReference type="ARBA" id="ARBA00022833"/>
    </source>
</evidence>
<feature type="compositionally biased region" description="Low complexity" evidence="5">
    <location>
        <begin position="106"/>
        <end position="120"/>
    </location>
</feature>
<dbReference type="InterPro" id="IPR001841">
    <property type="entry name" value="Znf_RING"/>
</dbReference>
<dbReference type="EMBL" id="NIVC01000022">
    <property type="protein sequence ID" value="PAA93739.1"/>
    <property type="molecule type" value="Genomic_DNA"/>
</dbReference>
<feature type="compositionally biased region" description="Low complexity" evidence="5">
    <location>
        <begin position="557"/>
        <end position="574"/>
    </location>
</feature>
<feature type="region of interest" description="Disordered" evidence="5">
    <location>
        <begin position="391"/>
        <end position="427"/>
    </location>
</feature>
<feature type="compositionally biased region" description="Low complexity" evidence="5">
    <location>
        <begin position="303"/>
        <end position="312"/>
    </location>
</feature>
<dbReference type="GO" id="GO:0008270">
    <property type="term" value="F:zinc ion binding"/>
    <property type="evidence" value="ECO:0007669"/>
    <property type="project" value="UniProtKB-KW"/>
</dbReference>
<keyword evidence="8" id="KW-1185">Reference proteome</keyword>
<organism evidence="7 8">
    <name type="scientific">Macrostomum lignano</name>
    <dbReference type="NCBI Taxonomy" id="282301"/>
    <lineage>
        <taxon>Eukaryota</taxon>
        <taxon>Metazoa</taxon>
        <taxon>Spiralia</taxon>
        <taxon>Lophotrochozoa</taxon>
        <taxon>Platyhelminthes</taxon>
        <taxon>Rhabditophora</taxon>
        <taxon>Macrostomorpha</taxon>
        <taxon>Macrostomida</taxon>
        <taxon>Macrostomidae</taxon>
        <taxon>Macrostomum</taxon>
    </lineage>
</organism>
<dbReference type="OrthoDB" id="1935339at2759"/>
<evidence type="ECO:0000256" key="5">
    <source>
        <dbReference type="SAM" id="MobiDB-lite"/>
    </source>
</evidence>
<feature type="compositionally biased region" description="Acidic residues" evidence="5">
    <location>
        <begin position="695"/>
        <end position="717"/>
    </location>
</feature>
<dbReference type="AlphaFoldDB" id="A0A267H856"/>
<feature type="domain" description="RING-type" evidence="6">
    <location>
        <begin position="229"/>
        <end position="270"/>
    </location>
</feature>
<dbReference type="InterPro" id="IPR013083">
    <property type="entry name" value="Znf_RING/FYVE/PHD"/>
</dbReference>
<feature type="region of interest" description="Disordered" evidence="5">
    <location>
        <begin position="303"/>
        <end position="345"/>
    </location>
</feature>
<dbReference type="Proteomes" id="UP000215902">
    <property type="component" value="Unassembled WGS sequence"/>
</dbReference>
<feature type="compositionally biased region" description="Low complexity" evidence="5">
    <location>
        <begin position="581"/>
        <end position="603"/>
    </location>
</feature>
<feature type="compositionally biased region" description="Acidic residues" evidence="5">
    <location>
        <begin position="604"/>
        <end position="640"/>
    </location>
</feature>
<dbReference type="SUPFAM" id="SSF57850">
    <property type="entry name" value="RING/U-box"/>
    <property type="match status" value="1"/>
</dbReference>
<keyword evidence="2 4" id="KW-0863">Zinc-finger</keyword>
<feature type="compositionally biased region" description="Acidic residues" evidence="5">
    <location>
        <begin position="648"/>
        <end position="682"/>
    </location>
</feature>
<feature type="compositionally biased region" description="Low complexity" evidence="5">
    <location>
        <begin position="532"/>
        <end position="548"/>
    </location>
</feature>
<accession>A0A267H856</accession>
<feature type="compositionally biased region" description="Acidic residues" evidence="5">
    <location>
        <begin position="391"/>
        <end position="403"/>
    </location>
</feature>
<evidence type="ECO:0000313" key="7">
    <source>
        <dbReference type="EMBL" id="PAA93739.1"/>
    </source>
</evidence>
<dbReference type="Pfam" id="PF13639">
    <property type="entry name" value="zf-RING_2"/>
    <property type="match status" value="1"/>
</dbReference>
<keyword evidence="1" id="KW-0479">Metal-binding</keyword>
<dbReference type="STRING" id="282301.A0A267H856"/>
<comment type="caution">
    <text evidence="7">The sequence shown here is derived from an EMBL/GenBank/DDBJ whole genome shotgun (WGS) entry which is preliminary data.</text>
</comment>
<feature type="region of interest" description="Disordered" evidence="5">
    <location>
        <begin position="528"/>
        <end position="717"/>
    </location>
</feature>